<dbReference type="InterPro" id="IPR038488">
    <property type="entry name" value="Integrase_DNA-bd_sf"/>
</dbReference>
<dbReference type="InterPro" id="IPR010998">
    <property type="entry name" value="Integrase_recombinase_N"/>
</dbReference>
<dbReference type="InterPro" id="IPR011010">
    <property type="entry name" value="DNA_brk_join_enz"/>
</dbReference>
<evidence type="ECO:0000313" key="6">
    <source>
        <dbReference type="EMBL" id="RMA40621.1"/>
    </source>
</evidence>
<keyword evidence="3 4" id="KW-0238">DNA-binding</keyword>
<evidence type="ECO:0000259" key="5">
    <source>
        <dbReference type="PROSITE" id="PS51900"/>
    </source>
</evidence>
<keyword evidence="2" id="KW-0229">DNA integration</keyword>
<gene>
    <name evidence="6" type="ORF">D9R08_18680</name>
</gene>
<dbReference type="SUPFAM" id="SSF56349">
    <property type="entry name" value="DNA breaking-rejoining enzymes"/>
    <property type="match status" value="1"/>
</dbReference>
<name>A0A3L9XVI9_9RHOB</name>
<protein>
    <submittedName>
        <fullName evidence="6">DUF4102 domain-containing protein</fullName>
    </submittedName>
</protein>
<evidence type="ECO:0000256" key="4">
    <source>
        <dbReference type="PROSITE-ProRule" id="PRU01248"/>
    </source>
</evidence>
<dbReference type="Proteomes" id="UP000281343">
    <property type="component" value="Unassembled WGS sequence"/>
</dbReference>
<dbReference type="InterPro" id="IPR050808">
    <property type="entry name" value="Phage_Integrase"/>
</dbReference>
<sequence length="245" mass="27633">MAKAKLTKTLVDKSEPGDREYEVRDTITPGFLLKVLPSGRKVFMLNYRTNAGIRRKPSIGRYGELTVEQARDIAKDWLADVRRGKDPSAAKKELRGALTVAELCDRFIEDYCKEHNKPSSVSRNESIIKCHLKPKLGIIKVPELDRADVLKVMAGMKSTPVAANRMLSALRKMMNLAELWGERPDGSNPCRHVPKFPEKGKTRFITDDEMIRLFSYLDRADREGLEHPFLLLGCPSSGLLEPIQA</sequence>
<evidence type="ECO:0000313" key="7">
    <source>
        <dbReference type="Proteomes" id="UP000281343"/>
    </source>
</evidence>
<accession>A0A3L9XVI9</accession>
<evidence type="ECO:0000256" key="1">
    <source>
        <dbReference type="ARBA" id="ARBA00008857"/>
    </source>
</evidence>
<dbReference type="Gene3D" id="3.30.160.390">
    <property type="entry name" value="Integrase, DNA-binding domain"/>
    <property type="match status" value="1"/>
</dbReference>
<dbReference type="EMBL" id="RCNT01000016">
    <property type="protein sequence ID" value="RMA40621.1"/>
    <property type="molecule type" value="Genomic_DNA"/>
</dbReference>
<comment type="caution">
    <text evidence="6">The sequence shown here is derived from an EMBL/GenBank/DDBJ whole genome shotgun (WGS) entry which is preliminary data.</text>
</comment>
<dbReference type="InterPro" id="IPR044068">
    <property type="entry name" value="CB"/>
</dbReference>
<reference evidence="6 7" key="1">
    <citation type="submission" date="2018-10" db="EMBL/GenBank/DDBJ databases">
        <authorList>
            <person name="Jung H.S."/>
            <person name="Jeon C.O."/>
        </authorList>
    </citation>
    <scope>NUCLEOTIDE SEQUENCE [LARGE SCALE GENOMIC DNA]</scope>
    <source>
        <strain evidence="6 7">MA-7-27</strain>
    </source>
</reference>
<proteinExistence type="inferred from homology"/>
<dbReference type="Gene3D" id="1.10.150.130">
    <property type="match status" value="1"/>
</dbReference>
<evidence type="ECO:0000256" key="2">
    <source>
        <dbReference type="ARBA" id="ARBA00022908"/>
    </source>
</evidence>
<organism evidence="6 7">
    <name type="scientific">Rhodophyticola porphyridii</name>
    <dbReference type="NCBI Taxonomy" id="1852017"/>
    <lineage>
        <taxon>Bacteria</taxon>
        <taxon>Pseudomonadati</taxon>
        <taxon>Pseudomonadota</taxon>
        <taxon>Alphaproteobacteria</taxon>
        <taxon>Rhodobacterales</taxon>
        <taxon>Roseobacteraceae</taxon>
        <taxon>Rhodophyticola</taxon>
    </lineage>
</organism>
<keyword evidence="7" id="KW-1185">Reference proteome</keyword>
<dbReference type="AlphaFoldDB" id="A0A3L9XVI9"/>
<dbReference type="PANTHER" id="PTHR30629:SF2">
    <property type="entry name" value="PROPHAGE INTEGRASE INTS-RELATED"/>
    <property type="match status" value="1"/>
</dbReference>
<dbReference type="Pfam" id="PF14659">
    <property type="entry name" value="Phage_int_SAM_3"/>
    <property type="match status" value="1"/>
</dbReference>
<feature type="domain" description="Core-binding (CB)" evidence="5">
    <location>
        <begin position="98"/>
        <end position="178"/>
    </location>
</feature>
<dbReference type="PROSITE" id="PS51900">
    <property type="entry name" value="CB"/>
    <property type="match status" value="1"/>
</dbReference>
<dbReference type="RefSeq" id="WP_121899633.1">
    <property type="nucleotide sequence ID" value="NZ_RCNT01000016.1"/>
</dbReference>
<dbReference type="InterPro" id="IPR004107">
    <property type="entry name" value="Integrase_SAM-like_N"/>
</dbReference>
<dbReference type="PANTHER" id="PTHR30629">
    <property type="entry name" value="PROPHAGE INTEGRASE"/>
    <property type="match status" value="1"/>
</dbReference>
<dbReference type="Pfam" id="PF13356">
    <property type="entry name" value="Arm-DNA-bind_3"/>
    <property type="match status" value="1"/>
</dbReference>
<dbReference type="GO" id="GO:0003677">
    <property type="term" value="F:DNA binding"/>
    <property type="evidence" value="ECO:0007669"/>
    <property type="project" value="UniProtKB-UniRule"/>
</dbReference>
<evidence type="ECO:0000256" key="3">
    <source>
        <dbReference type="ARBA" id="ARBA00023125"/>
    </source>
</evidence>
<dbReference type="OrthoDB" id="6388170at2"/>
<comment type="similarity">
    <text evidence="1">Belongs to the 'phage' integrase family.</text>
</comment>
<dbReference type="GO" id="GO:0015074">
    <property type="term" value="P:DNA integration"/>
    <property type="evidence" value="ECO:0007669"/>
    <property type="project" value="UniProtKB-KW"/>
</dbReference>
<dbReference type="InterPro" id="IPR025166">
    <property type="entry name" value="Integrase_DNA_bind_dom"/>
</dbReference>